<feature type="compositionally biased region" description="Pro residues" evidence="1">
    <location>
        <begin position="46"/>
        <end position="59"/>
    </location>
</feature>
<evidence type="ECO:0000313" key="3">
    <source>
        <dbReference type="Proteomes" id="UP001176941"/>
    </source>
</evidence>
<organism evidence="2 3">
    <name type="scientific">Rangifer tarandus platyrhynchus</name>
    <name type="common">Svalbard reindeer</name>
    <dbReference type="NCBI Taxonomy" id="3082113"/>
    <lineage>
        <taxon>Eukaryota</taxon>
        <taxon>Metazoa</taxon>
        <taxon>Chordata</taxon>
        <taxon>Craniata</taxon>
        <taxon>Vertebrata</taxon>
        <taxon>Euteleostomi</taxon>
        <taxon>Mammalia</taxon>
        <taxon>Eutheria</taxon>
        <taxon>Laurasiatheria</taxon>
        <taxon>Artiodactyla</taxon>
        <taxon>Ruminantia</taxon>
        <taxon>Pecora</taxon>
        <taxon>Cervidae</taxon>
        <taxon>Odocoileinae</taxon>
        <taxon>Rangifer</taxon>
    </lineage>
</organism>
<protein>
    <submittedName>
        <fullName evidence="2">Uncharacterized protein</fullName>
    </submittedName>
</protein>
<sequence length="192" mass="19332">MTGHRVPLGFTVGAAAPLRAGEPSDPSPAKGAPERVSALKGQRGPGGPPPWPALDPPAAGPTAVSPVGPKMFTDPEAKVSGSKLSTNYNVDQLPPLGPPETPSLQDQGPPGDENSPPRPLLGPAAPVTSLSSDPEKAPVASKPMAPGQRLREVGGPEAGKLWVGVLAAGGEIVRGEALAASDSADRMAHLLR</sequence>
<dbReference type="Proteomes" id="UP001176941">
    <property type="component" value="Chromosome 8"/>
</dbReference>
<name>A0ABN8ZY59_RANTA</name>
<accession>A0ABN8ZY59</accession>
<evidence type="ECO:0000256" key="1">
    <source>
        <dbReference type="SAM" id="MobiDB-lite"/>
    </source>
</evidence>
<evidence type="ECO:0000313" key="2">
    <source>
        <dbReference type="EMBL" id="CAI9178669.1"/>
    </source>
</evidence>
<keyword evidence="3" id="KW-1185">Reference proteome</keyword>
<reference evidence="2" key="1">
    <citation type="submission" date="2023-04" db="EMBL/GenBank/DDBJ databases">
        <authorList>
            <consortium name="ELIXIR-Norway"/>
        </authorList>
    </citation>
    <scope>NUCLEOTIDE SEQUENCE [LARGE SCALE GENOMIC DNA]</scope>
</reference>
<dbReference type="EMBL" id="OX459944">
    <property type="protein sequence ID" value="CAI9178669.1"/>
    <property type="molecule type" value="Genomic_DNA"/>
</dbReference>
<gene>
    <name evidence="2" type="ORF">MRATA1EN1_LOCUS27631</name>
</gene>
<feature type="region of interest" description="Disordered" evidence="1">
    <location>
        <begin position="1"/>
        <end position="155"/>
    </location>
</feature>
<proteinExistence type="predicted"/>